<dbReference type="CDD" id="cd00054">
    <property type="entry name" value="EGF_CA"/>
    <property type="match status" value="1"/>
</dbReference>
<sequence>MVTPTPYGAGSSASISCFRSSPDEDVTLSFGRPFQIGLPGSTVQTSTTLPDGSTQSMNGQAVTWDLTSSNDATGLFYCEGSNRGLTTRVYSIIHSIHRRFEPRSGLVTRTINKGEGVTLMIDSVDSGSYPLWHRIRQGAVTELYTDNDMNMYDITIPSSMVSDGDLYATFQHAFSVNDNHFSLIRLIVRDCVSDKWGPPACVAMCDMCYNGGLCNDETGDCICPPGFSGPNCLTACGMHRFGWSCEFQCGPGNIIQSCTGSQFGLPDPYGNSCISGYHGRDCNMVCSSGMFGAGCTQTCHCQSGSCDAFTGVCTSMCSSESCFAGCTPGWSE</sequence>
<dbReference type="FunFam" id="2.170.300.10:FF:000003">
    <property type="entry name" value="tyrosine-protein kinase receptor Tie-1 isoform X1"/>
    <property type="match status" value="1"/>
</dbReference>
<keyword evidence="1" id="KW-1015">Disulfide bond</keyword>
<accession>A0A8B8A0R2</accession>
<dbReference type="InterPro" id="IPR013783">
    <property type="entry name" value="Ig-like_fold"/>
</dbReference>
<gene>
    <name evidence="4" type="primary">LOC110989382</name>
</gene>
<dbReference type="GO" id="GO:0005886">
    <property type="term" value="C:plasma membrane"/>
    <property type="evidence" value="ECO:0007669"/>
    <property type="project" value="InterPro"/>
</dbReference>
<dbReference type="Pfam" id="PF10430">
    <property type="entry name" value="Ig_Tie2_1"/>
    <property type="match status" value="1"/>
</dbReference>
<dbReference type="GeneID" id="110989382"/>
<keyword evidence="1" id="KW-0245">EGF-like domain</keyword>
<dbReference type="RefSeq" id="XP_022109426.1">
    <property type="nucleotide sequence ID" value="XM_022253734.1"/>
</dbReference>
<dbReference type="InterPro" id="IPR052108">
    <property type="entry name" value="MEGF/SIB"/>
</dbReference>
<dbReference type="Gene3D" id="2.60.40.10">
    <property type="entry name" value="Immunoglobulins"/>
    <property type="match status" value="1"/>
</dbReference>
<feature type="disulfide bond" evidence="1">
    <location>
        <begin position="223"/>
        <end position="232"/>
    </location>
</feature>
<proteinExistence type="predicted"/>
<dbReference type="OMA" id="CECINGG"/>
<dbReference type="PROSITE" id="PS50026">
    <property type="entry name" value="EGF_3"/>
    <property type="match status" value="1"/>
</dbReference>
<keyword evidence="3" id="KW-1185">Reference proteome</keyword>
<evidence type="ECO:0000313" key="3">
    <source>
        <dbReference type="Proteomes" id="UP000694845"/>
    </source>
</evidence>
<protein>
    <submittedName>
        <fullName evidence="4">Angiopoietin-1 receptor-like</fullName>
    </submittedName>
</protein>
<reference evidence="4" key="1">
    <citation type="submission" date="2025-08" db="UniProtKB">
        <authorList>
            <consortium name="RefSeq"/>
        </authorList>
    </citation>
    <scope>IDENTIFICATION</scope>
</reference>
<name>A0A8B8A0R2_ACAPL</name>
<dbReference type="AlphaFoldDB" id="A0A8B8A0R2"/>
<evidence type="ECO:0000259" key="2">
    <source>
        <dbReference type="PROSITE" id="PS50026"/>
    </source>
</evidence>
<dbReference type="PANTHER" id="PTHR24035:SF109">
    <property type="entry name" value="PROTEIN DRAPER"/>
    <property type="match status" value="1"/>
</dbReference>
<dbReference type="KEGG" id="aplc:110989382"/>
<dbReference type="InterPro" id="IPR018941">
    <property type="entry name" value="Tyr_kin_Tie2_Ig-like_dom-1_N"/>
</dbReference>
<evidence type="ECO:0000313" key="4">
    <source>
        <dbReference type="RefSeq" id="XP_022109426.1"/>
    </source>
</evidence>
<dbReference type="GO" id="GO:0005524">
    <property type="term" value="F:ATP binding"/>
    <property type="evidence" value="ECO:0007669"/>
    <property type="project" value="InterPro"/>
</dbReference>
<evidence type="ECO:0000256" key="1">
    <source>
        <dbReference type="PROSITE-ProRule" id="PRU00076"/>
    </source>
</evidence>
<comment type="caution">
    <text evidence="1">Lacks conserved residue(s) required for the propagation of feature annotation.</text>
</comment>
<dbReference type="Gene3D" id="2.170.300.10">
    <property type="entry name" value="Tie2 ligand-binding domain superfamily"/>
    <property type="match status" value="1"/>
</dbReference>
<feature type="domain" description="EGF-like" evidence="2">
    <location>
        <begin position="202"/>
        <end position="233"/>
    </location>
</feature>
<dbReference type="GO" id="GO:0004714">
    <property type="term" value="F:transmembrane receptor protein tyrosine kinase activity"/>
    <property type="evidence" value="ECO:0007669"/>
    <property type="project" value="InterPro"/>
</dbReference>
<dbReference type="PROSITE" id="PS00022">
    <property type="entry name" value="EGF_1"/>
    <property type="match status" value="1"/>
</dbReference>
<organism evidence="3 4">
    <name type="scientific">Acanthaster planci</name>
    <name type="common">Crown-of-thorns starfish</name>
    <dbReference type="NCBI Taxonomy" id="133434"/>
    <lineage>
        <taxon>Eukaryota</taxon>
        <taxon>Metazoa</taxon>
        <taxon>Echinodermata</taxon>
        <taxon>Eleutherozoa</taxon>
        <taxon>Asterozoa</taxon>
        <taxon>Asteroidea</taxon>
        <taxon>Valvatacea</taxon>
        <taxon>Valvatida</taxon>
        <taxon>Acanthasteridae</taxon>
        <taxon>Acanthaster</taxon>
    </lineage>
</organism>
<dbReference type="Proteomes" id="UP000694845">
    <property type="component" value="Unplaced"/>
</dbReference>
<dbReference type="InterPro" id="IPR000742">
    <property type="entry name" value="EGF"/>
</dbReference>
<dbReference type="OrthoDB" id="1668230at2759"/>
<dbReference type="GO" id="GO:0007169">
    <property type="term" value="P:cell surface receptor protein tyrosine kinase signaling pathway"/>
    <property type="evidence" value="ECO:0007669"/>
    <property type="project" value="InterPro"/>
</dbReference>
<dbReference type="PANTHER" id="PTHR24035">
    <property type="entry name" value="MULTIPLE EPIDERMAL GROWTH FACTOR-LIKE DOMAINS PROTEIN"/>
    <property type="match status" value="1"/>
</dbReference>